<dbReference type="Gene3D" id="3.30.565.10">
    <property type="entry name" value="Histidine kinase-like ATPase, C-terminal domain"/>
    <property type="match status" value="1"/>
</dbReference>
<evidence type="ECO:0000256" key="4">
    <source>
        <dbReference type="ARBA" id="ARBA00022679"/>
    </source>
</evidence>
<dbReference type="SMART" id="SM00911">
    <property type="entry name" value="HWE_HK"/>
    <property type="match status" value="1"/>
</dbReference>
<dbReference type="GO" id="GO:0004673">
    <property type="term" value="F:protein histidine kinase activity"/>
    <property type="evidence" value="ECO:0007669"/>
    <property type="project" value="UniProtKB-EC"/>
</dbReference>
<keyword evidence="4" id="KW-0808">Transferase</keyword>
<dbReference type="Gene3D" id="3.30.450.20">
    <property type="entry name" value="PAS domain"/>
    <property type="match status" value="2"/>
</dbReference>
<dbReference type="InterPro" id="IPR035965">
    <property type="entry name" value="PAS-like_dom_sf"/>
</dbReference>
<dbReference type="NCBIfam" id="TIGR00229">
    <property type="entry name" value="sensory_box"/>
    <property type="match status" value="1"/>
</dbReference>
<dbReference type="InterPro" id="IPR011102">
    <property type="entry name" value="Sig_transdc_His_kinase_HWE"/>
</dbReference>
<comment type="catalytic activity">
    <reaction evidence="1">
        <text>ATP + protein L-histidine = ADP + protein N-phospho-L-histidine.</text>
        <dbReference type="EC" id="2.7.13.3"/>
    </reaction>
</comment>
<evidence type="ECO:0000256" key="1">
    <source>
        <dbReference type="ARBA" id="ARBA00000085"/>
    </source>
</evidence>
<dbReference type="PROSITE" id="PS50112">
    <property type="entry name" value="PAS"/>
    <property type="match status" value="1"/>
</dbReference>
<dbReference type="EC" id="2.7.13.3" evidence="2"/>
<dbReference type="AlphaFoldDB" id="A0A5B0KPE4"/>
<dbReference type="InterPro" id="IPR029016">
    <property type="entry name" value="GAF-like_dom_sf"/>
</dbReference>
<dbReference type="SUPFAM" id="SSF55785">
    <property type="entry name" value="PYP-like sensor domain (PAS domain)"/>
    <property type="match status" value="2"/>
</dbReference>
<feature type="domain" description="PAS" evidence="8">
    <location>
        <begin position="369"/>
        <end position="429"/>
    </location>
</feature>
<evidence type="ECO:0000313" key="10">
    <source>
        <dbReference type="Proteomes" id="UP000325333"/>
    </source>
</evidence>
<dbReference type="Pfam" id="PF08448">
    <property type="entry name" value="PAS_4"/>
    <property type="match status" value="2"/>
</dbReference>
<evidence type="ECO:0000313" key="9">
    <source>
        <dbReference type="EMBL" id="KAA1053248.1"/>
    </source>
</evidence>
<comment type="caution">
    <text evidence="9">The sequence shown here is derived from an EMBL/GenBank/DDBJ whole genome shotgun (WGS) entry which is preliminary data.</text>
</comment>
<proteinExistence type="predicted"/>
<evidence type="ECO:0000256" key="7">
    <source>
        <dbReference type="ARBA" id="ARBA00022840"/>
    </source>
</evidence>
<dbReference type="RefSeq" id="WP_247881667.1">
    <property type="nucleotide sequence ID" value="NZ_CP007794.1"/>
</dbReference>
<dbReference type="SMART" id="SM00065">
    <property type="entry name" value="GAF"/>
    <property type="match status" value="1"/>
</dbReference>
<dbReference type="InterPro" id="IPR000014">
    <property type="entry name" value="PAS"/>
</dbReference>
<gene>
    <name evidence="9" type="ORF">FH063_002861</name>
</gene>
<keyword evidence="3" id="KW-0597">Phosphoprotein</keyword>
<dbReference type="InterPro" id="IPR003018">
    <property type="entry name" value="GAF"/>
</dbReference>
<dbReference type="InterPro" id="IPR013656">
    <property type="entry name" value="PAS_4"/>
</dbReference>
<organism evidence="9 10">
    <name type="scientific">Azospirillum argentinense</name>
    <dbReference type="NCBI Taxonomy" id="2970906"/>
    <lineage>
        <taxon>Bacteria</taxon>
        <taxon>Pseudomonadati</taxon>
        <taxon>Pseudomonadota</taxon>
        <taxon>Alphaproteobacteria</taxon>
        <taxon>Rhodospirillales</taxon>
        <taxon>Azospirillaceae</taxon>
        <taxon>Azospirillum</taxon>
    </lineage>
</organism>
<evidence type="ECO:0000256" key="5">
    <source>
        <dbReference type="ARBA" id="ARBA00022741"/>
    </source>
</evidence>
<dbReference type="GO" id="GO:0005524">
    <property type="term" value="F:ATP binding"/>
    <property type="evidence" value="ECO:0007669"/>
    <property type="project" value="UniProtKB-KW"/>
</dbReference>
<accession>A0A5B0KPE4</accession>
<dbReference type="Gene3D" id="3.30.450.40">
    <property type="match status" value="1"/>
</dbReference>
<dbReference type="PANTHER" id="PTHR41523:SF7">
    <property type="entry name" value="HISTIDINE KINASE"/>
    <property type="match status" value="1"/>
</dbReference>
<dbReference type="Pfam" id="PF07536">
    <property type="entry name" value="HWE_HK"/>
    <property type="match status" value="1"/>
</dbReference>
<protein>
    <recommendedName>
        <fullName evidence="2">histidine kinase</fullName>
        <ecNumber evidence="2">2.7.13.3</ecNumber>
    </recommendedName>
</protein>
<evidence type="ECO:0000256" key="2">
    <source>
        <dbReference type="ARBA" id="ARBA00012438"/>
    </source>
</evidence>
<dbReference type="PANTHER" id="PTHR41523">
    <property type="entry name" value="TWO-COMPONENT SYSTEM SENSOR PROTEIN"/>
    <property type="match status" value="1"/>
</dbReference>
<evidence type="ECO:0000256" key="3">
    <source>
        <dbReference type="ARBA" id="ARBA00022553"/>
    </source>
</evidence>
<evidence type="ECO:0000259" key="8">
    <source>
        <dbReference type="PROSITE" id="PS50112"/>
    </source>
</evidence>
<dbReference type="SUPFAM" id="SSF55781">
    <property type="entry name" value="GAF domain-like"/>
    <property type="match status" value="1"/>
</dbReference>
<evidence type="ECO:0000256" key="6">
    <source>
        <dbReference type="ARBA" id="ARBA00022777"/>
    </source>
</evidence>
<dbReference type="Proteomes" id="UP000325333">
    <property type="component" value="Unassembled WGS sequence"/>
</dbReference>
<dbReference type="Pfam" id="PF13185">
    <property type="entry name" value="GAF_2"/>
    <property type="match status" value="1"/>
</dbReference>
<keyword evidence="6" id="KW-0418">Kinase</keyword>
<keyword evidence="7" id="KW-0067">ATP-binding</keyword>
<reference evidence="9 10" key="1">
    <citation type="submission" date="2019-07" db="EMBL/GenBank/DDBJ databases">
        <title>Genome sequencing of the stress-tolerant strain Azospirillum brasilense Az19.</title>
        <authorList>
            <person name="Maroniche G.A."/>
            <person name="Garcia J.E."/>
            <person name="Pagnussat L."/>
            <person name="Amenta M."/>
            <person name="Creus C.M."/>
        </authorList>
    </citation>
    <scope>NUCLEOTIDE SEQUENCE [LARGE SCALE GENOMIC DNA]</scope>
    <source>
        <strain evidence="9 10">Az19</strain>
    </source>
</reference>
<dbReference type="EMBL" id="VEWN01000016">
    <property type="protein sequence ID" value="KAA1053248.1"/>
    <property type="molecule type" value="Genomic_DNA"/>
</dbReference>
<sequence length="682" mass="76468">MKRNKALREHAIPVEGTTSFQCGSAHGVTRIAAPARLDWLRGEGEMRHRIRGHDWSATPLGPLERWPLSLRNALTMVLDQPLPMALAWGPDLLTFPNDAYRPLLGNKPDALGRPFLEVWEEARDITEPQIAQALAGNPLSFENARFLLPRGGQTEEVFFDYSFSPVRDETGAVSGLINTAIETTARVLAERERAKDLDAMTRLHKIGAMFVRKGDIAPVLAEIVDAAIAIADADMGNIQLLAPATGDLRIVAHRGFPQWWLDFWDTVALGQGVCGTALERGERVIIENVETSPIFIGTPALDIQLRAGVRAVQSTPLISRSGQKVGMFSTHYRTRRRPDERSLQLLDLLARQAADIIERQAAEIALRESEEKYRSLFESMDQGYAECELIRDPDGRATDLRYIELNPAYERLTGIPVAEVLGRTVREVIPNFDDWWIATYDRIVRDGRPERVENQVATLGRWYEAHVYPRRGQRFTVLYEDITERKEAAERMKVLVAELQHRTRNLLTVVSVVAERTKTASSTLEDFWERLELRLEALGRSQALLSRSGPGVNLSDLTRLELAAHGADSESGVHAEGPEIWLQPNQVQMLGLALHELMTNALKHGALTSSGGRLSITWGKHDDERIWLLWEETPASPPRSPPGRRGFGRELIEEVLPYDLDAKTRLEIGPDGVRCAIELPHF</sequence>
<dbReference type="InterPro" id="IPR036890">
    <property type="entry name" value="HATPase_C_sf"/>
</dbReference>
<name>A0A5B0KPE4_9PROT</name>
<keyword evidence="5" id="KW-0547">Nucleotide-binding</keyword>